<dbReference type="RefSeq" id="WP_148757644.1">
    <property type="nucleotide sequence ID" value="NZ_VSRQ01000001.1"/>
</dbReference>
<gene>
    <name evidence="2" type="ORF">FXF68_04800</name>
</gene>
<dbReference type="AlphaFoldDB" id="A0A5D3FW28"/>
<accession>A0A5D3FW28</accession>
<keyword evidence="3" id="KW-1185">Reference proteome</keyword>
<protein>
    <recommendedName>
        <fullName evidence="4">Alpha-amylase</fullName>
    </recommendedName>
</protein>
<feature type="chain" id="PRO_5039006335" description="Alpha-amylase" evidence="1">
    <location>
        <begin position="26"/>
        <end position="104"/>
    </location>
</feature>
<evidence type="ECO:0000313" key="3">
    <source>
        <dbReference type="Proteomes" id="UP000323505"/>
    </source>
</evidence>
<keyword evidence="1" id="KW-0732">Signal</keyword>
<evidence type="ECO:0000256" key="1">
    <source>
        <dbReference type="SAM" id="SignalP"/>
    </source>
</evidence>
<dbReference type="EMBL" id="VSRQ01000001">
    <property type="protein sequence ID" value="TYK53057.1"/>
    <property type="molecule type" value="Genomic_DNA"/>
</dbReference>
<evidence type="ECO:0008006" key="4">
    <source>
        <dbReference type="Google" id="ProtNLM"/>
    </source>
</evidence>
<proteinExistence type="predicted"/>
<feature type="signal peptide" evidence="1">
    <location>
        <begin position="1"/>
        <end position="25"/>
    </location>
</feature>
<comment type="caution">
    <text evidence="2">The sequence shown here is derived from an EMBL/GenBank/DDBJ whole genome shotgun (WGS) entry which is preliminary data.</text>
</comment>
<organism evidence="2 3">
    <name type="scientific">Actinomadura decatromicini</name>
    <dbReference type="NCBI Taxonomy" id="2604572"/>
    <lineage>
        <taxon>Bacteria</taxon>
        <taxon>Bacillati</taxon>
        <taxon>Actinomycetota</taxon>
        <taxon>Actinomycetes</taxon>
        <taxon>Streptosporangiales</taxon>
        <taxon>Thermomonosporaceae</taxon>
        <taxon>Actinomadura</taxon>
    </lineage>
</organism>
<reference evidence="2 3" key="1">
    <citation type="submission" date="2019-08" db="EMBL/GenBank/DDBJ databases">
        <title>Actinomadura sp. nov. CYP1-5 isolated from mountain soil.</title>
        <authorList>
            <person name="Songsumanus A."/>
            <person name="Kuncharoen N."/>
            <person name="Kudo T."/>
            <person name="Yuki M."/>
            <person name="Igarashi Y."/>
            <person name="Tanasupawat S."/>
        </authorList>
    </citation>
    <scope>NUCLEOTIDE SEQUENCE [LARGE SCALE GENOMIC DNA]</scope>
    <source>
        <strain evidence="2 3">CYP1-5</strain>
    </source>
</reference>
<evidence type="ECO:0000313" key="2">
    <source>
        <dbReference type="EMBL" id="TYK53057.1"/>
    </source>
</evidence>
<name>A0A5D3FW28_9ACTN</name>
<dbReference type="Proteomes" id="UP000323505">
    <property type="component" value="Unassembled WGS sequence"/>
</dbReference>
<sequence length="104" mass="11040">MAHLSITAIAVSLGAMTLIAPIATAQPAAASQMPRRGNAPQCIYTYAWDSGAYSHQRARSTCPGPTRIKLVWKVSATHCQTLLTGQTMESAVLRPAWAQGADIC</sequence>